<organism evidence="2 3">
    <name type="scientific">Rhodohalobacter sulfatireducens</name>
    <dbReference type="NCBI Taxonomy" id="2911366"/>
    <lineage>
        <taxon>Bacteria</taxon>
        <taxon>Pseudomonadati</taxon>
        <taxon>Balneolota</taxon>
        <taxon>Balneolia</taxon>
        <taxon>Balneolales</taxon>
        <taxon>Balneolaceae</taxon>
        <taxon>Rhodohalobacter</taxon>
    </lineage>
</organism>
<dbReference type="InterPro" id="IPR050353">
    <property type="entry name" value="PyrK_electron_transfer"/>
</dbReference>
<reference evidence="2" key="1">
    <citation type="submission" date="2022-01" db="EMBL/GenBank/DDBJ databases">
        <authorList>
            <person name="Wang Y."/>
        </authorList>
    </citation>
    <scope>NUCLEOTIDE SEQUENCE</scope>
    <source>
        <strain evidence="2">WB101</strain>
    </source>
</reference>
<dbReference type="Pfam" id="PF10418">
    <property type="entry name" value="DHODB_Fe-S_bind"/>
    <property type="match status" value="1"/>
</dbReference>
<dbReference type="PRINTS" id="PR00371">
    <property type="entry name" value="FPNCR"/>
</dbReference>
<dbReference type="InterPro" id="IPR012165">
    <property type="entry name" value="Cyt_c3_hydrogenase_gsu"/>
</dbReference>
<gene>
    <name evidence="2" type="ORF">L6773_09455</name>
</gene>
<proteinExistence type="predicted"/>
<keyword evidence="3" id="KW-1185">Reference proteome</keyword>
<dbReference type="PRINTS" id="PR00406">
    <property type="entry name" value="CYTB5RDTASE"/>
</dbReference>
<accession>A0ABS9KD64</accession>
<dbReference type="InterPro" id="IPR039261">
    <property type="entry name" value="FNR_nucleotide-bd"/>
</dbReference>
<sequence length="289" mass="32899">MEYPHSTATTEQLLMKGSMQPRRFRIDKVYWETDDTFTHELIPIDEGRFFNFHPGQFNMIYIFGVGEIPISICGDPDINTRLYHTTRVVGDVTKRKQHLKVGDLLGIRGPFGNGWPVEKAKGRDVVVIAGGIGLAPLRPIIYHFLNHRDDYESITLIYGTRSPDKILYRKELEEWSSRLDMDVSVTVDAAGRTWKGPVGVVTKLIPRIISNPDNSTAFVCGPEIMMRFTAVELLKRNFAEQNIFLSMERNHKCGIGFCGHCQLGSYFLCKDGPVFSYDKLKSYLSLKEV</sequence>
<dbReference type="SUPFAM" id="SSF52343">
    <property type="entry name" value="Ferredoxin reductase-like, C-terminal NADP-linked domain"/>
    <property type="match status" value="1"/>
</dbReference>
<dbReference type="InterPro" id="IPR001709">
    <property type="entry name" value="Flavoprot_Pyr_Nucl_cyt_Rdtase"/>
</dbReference>
<protein>
    <submittedName>
        <fullName evidence="2">FAD/NAD(P)-binding protein</fullName>
    </submittedName>
</protein>
<dbReference type="RefSeq" id="WP_237853730.1">
    <property type="nucleotide sequence ID" value="NZ_JAKLWS010000010.1"/>
</dbReference>
<evidence type="ECO:0000259" key="1">
    <source>
        <dbReference type="PROSITE" id="PS51384"/>
    </source>
</evidence>
<dbReference type="Pfam" id="PF00175">
    <property type="entry name" value="NAD_binding_1"/>
    <property type="match status" value="1"/>
</dbReference>
<dbReference type="Gene3D" id="3.40.50.80">
    <property type="entry name" value="Nucleotide-binding domain of ferredoxin-NADP reductase (FNR) module"/>
    <property type="match status" value="1"/>
</dbReference>
<dbReference type="Gene3D" id="2.40.30.10">
    <property type="entry name" value="Translation factors"/>
    <property type="match status" value="1"/>
</dbReference>
<dbReference type="Proteomes" id="UP001165366">
    <property type="component" value="Unassembled WGS sequence"/>
</dbReference>
<dbReference type="PANTHER" id="PTHR43513:SF1">
    <property type="entry name" value="ANAEROBIC SULFITE REDUCTASE SUBUNIT B"/>
    <property type="match status" value="1"/>
</dbReference>
<dbReference type="InterPro" id="IPR019480">
    <property type="entry name" value="Dihydroorotate_DH_Fe-S-bd"/>
</dbReference>
<dbReference type="InterPro" id="IPR001433">
    <property type="entry name" value="OxRdtase_FAD/NAD-bd"/>
</dbReference>
<dbReference type="InterPro" id="IPR017927">
    <property type="entry name" value="FAD-bd_FR_type"/>
</dbReference>
<dbReference type="InterPro" id="IPR017938">
    <property type="entry name" value="Riboflavin_synthase-like_b-brl"/>
</dbReference>
<name>A0ABS9KD64_9BACT</name>
<dbReference type="PROSITE" id="PS51384">
    <property type="entry name" value="FAD_FR"/>
    <property type="match status" value="1"/>
</dbReference>
<dbReference type="SUPFAM" id="SSF63380">
    <property type="entry name" value="Riboflavin synthase domain-like"/>
    <property type="match status" value="1"/>
</dbReference>
<evidence type="ECO:0000313" key="2">
    <source>
        <dbReference type="EMBL" id="MCG2588791.1"/>
    </source>
</evidence>
<dbReference type="EMBL" id="JAKLWS010000010">
    <property type="protein sequence ID" value="MCG2588791.1"/>
    <property type="molecule type" value="Genomic_DNA"/>
</dbReference>
<feature type="domain" description="FAD-binding FR-type" evidence="1">
    <location>
        <begin position="19"/>
        <end position="117"/>
    </location>
</feature>
<dbReference type="PANTHER" id="PTHR43513">
    <property type="entry name" value="DIHYDROOROTATE DEHYDROGENASE B (NAD(+)), ELECTRON TRANSFER SUBUNIT"/>
    <property type="match status" value="1"/>
</dbReference>
<evidence type="ECO:0000313" key="3">
    <source>
        <dbReference type="Proteomes" id="UP001165366"/>
    </source>
</evidence>
<comment type="caution">
    <text evidence="2">The sequence shown here is derived from an EMBL/GenBank/DDBJ whole genome shotgun (WGS) entry which is preliminary data.</text>
</comment>
<dbReference type="PIRSF" id="PIRSF006816">
    <property type="entry name" value="Cyc3_hyd_g"/>
    <property type="match status" value="1"/>
</dbReference>
<dbReference type="CDD" id="cd06221">
    <property type="entry name" value="sulfite_reductase_like"/>
    <property type="match status" value="1"/>
</dbReference>
<reference evidence="2" key="2">
    <citation type="submission" date="2024-05" db="EMBL/GenBank/DDBJ databases">
        <title>Rhodohalobacter halophilus gen. nov., sp. nov., a moderately halophilic member of the family Balneolaceae.</title>
        <authorList>
            <person name="Xia J."/>
        </authorList>
    </citation>
    <scope>NUCLEOTIDE SEQUENCE</scope>
    <source>
        <strain evidence="2">WB101</strain>
    </source>
</reference>